<organism evidence="1 2">
    <name type="scientific">Propionibacterium freudenreichii</name>
    <dbReference type="NCBI Taxonomy" id="1744"/>
    <lineage>
        <taxon>Bacteria</taxon>
        <taxon>Bacillati</taxon>
        <taxon>Actinomycetota</taxon>
        <taxon>Actinomycetes</taxon>
        <taxon>Propionibacteriales</taxon>
        <taxon>Propionibacteriaceae</taxon>
        <taxon>Propionibacterium</taxon>
    </lineage>
</organism>
<reference evidence="1 2" key="1">
    <citation type="submission" date="2016-09" db="EMBL/GenBank/DDBJ databases">
        <authorList>
            <person name="Laine KS P."/>
        </authorList>
    </citation>
    <scope>NUCLEOTIDE SEQUENCE [LARGE SCALE GENOMIC DNA]</scope>
    <source>
        <strain evidence="1">PFRJS-23</strain>
    </source>
</reference>
<proteinExistence type="predicted"/>
<name>A0A2C8BGK2_9ACTN</name>
<dbReference type="Proteomes" id="UP000250080">
    <property type="component" value="Chromosome I"/>
</dbReference>
<evidence type="ECO:0000313" key="2">
    <source>
        <dbReference type="Proteomes" id="UP000250080"/>
    </source>
</evidence>
<evidence type="ECO:0000313" key="1">
    <source>
        <dbReference type="EMBL" id="SCQ81065.1"/>
    </source>
</evidence>
<protein>
    <submittedName>
        <fullName evidence="1">Uncharacterized protein</fullName>
    </submittedName>
</protein>
<dbReference type="AlphaFoldDB" id="A0A2C8BGK2"/>
<accession>A0A2C8BGK2</accession>
<gene>
    <name evidence="1" type="ORF">PFR_JS23_1833</name>
</gene>
<sequence length="219" mass="24166">MPFAIRSGSDTAKTPAGTLGACSIITCPRNEWTGHMAMSDKELPPLSRVFFSQAIVSLLILPINLAMAWGMSLIFHGDPRFRDLFYLMVVAAFIDTAVRAVVDHHYSVREDRIAPVGVASFLLGSVATLVVVVALTALLDPRLPPIVSVGTPFLVVGAWRAIDGYRFVHTHDMSDEAIHERDLRMLELNQPTEKVAAPPGRTLRERLANRRAGFRQPLR</sequence>
<dbReference type="EMBL" id="LT618793">
    <property type="protein sequence ID" value="SCQ81065.1"/>
    <property type="molecule type" value="Genomic_DNA"/>
</dbReference>